<sequence length="101" mass="11499">MTVAKRYRPLRRRKNLDCTDARGIDTHSQSLTHQAALSLIWKRQNPKNGIVSRLTLPVHFVHLRSLLLLFHLSLPVRDLSDNPGLTGTIPQEIESLKLNSL</sequence>
<reference evidence="1 2" key="1">
    <citation type="journal article" date="2023" name="Plants (Basel)">
        <title>Bridging the Gap: Combining Genomics and Transcriptomics Approaches to Understand Stylosanthes scabra, an Orphan Legume from the Brazilian Caatinga.</title>
        <authorList>
            <person name="Ferreira-Neto J.R.C."/>
            <person name="da Silva M.D."/>
            <person name="Binneck E."/>
            <person name="de Melo N.F."/>
            <person name="da Silva R.H."/>
            <person name="de Melo A.L.T.M."/>
            <person name="Pandolfi V."/>
            <person name="Bustamante F.O."/>
            <person name="Brasileiro-Vidal A.C."/>
            <person name="Benko-Iseppon A.M."/>
        </authorList>
    </citation>
    <scope>NUCLEOTIDE SEQUENCE [LARGE SCALE GENOMIC DNA]</scope>
    <source>
        <tissue evidence="1">Leaves</tissue>
    </source>
</reference>
<proteinExistence type="predicted"/>
<dbReference type="Proteomes" id="UP001341840">
    <property type="component" value="Unassembled WGS sequence"/>
</dbReference>
<evidence type="ECO:0000313" key="1">
    <source>
        <dbReference type="EMBL" id="MED6198656.1"/>
    </source>
</evidence>
<accession>A0ABU6XN71</accession>
<keyword evidence="2" id="KW-1185">Reference proteome</keyword>
<name>A0ABU6XN71_9FABA</name>
<comment type="caution">
    <text evidence="1">The sequence shown here is derived from an EMBL/GenBank/DDBJ whole genome shotgun (WGS) entry which is preliminary data.</text>
</comment>
<dbReference type="EMBL" id="JASCZI010212185">
    <property type="protein sequence ID" value="MED6198656.1"/>
    <property type="molecule type" value="Genomic_DNA"/>
</dbReference>
<organism evidence="1 2">
    <name type="scientific">Stylosanthes scabra</name>
    <dbReference type="NCBI Taxonomy" id="79078"/>
    <lineage>
        <taxon>Eukaryota</taxon>
        <taxon>Viridiplantae</taxon>
        <taxon>Streptophyta</taxon>
        <taxon>Embryophyta</taxon>
        <taxon>Tracheophyta</taxon>
        <taxon>Spermatophyta</taxon>
        <taxon>Magnoliopsida</taxon>
        <taxon>eudicotyledons</taxon>
        <taxon>Gunneridae</taxon>
        <taxon>Pentapetalae</taxon>
        <taxon>rosids</taxon>
        <taxon>fabids</taxon>
        <taxon>Fabales</taxon>
        <taxon>Fabaceae</taxon>
        <taxon>Papilionoideae</taxon>
        <taxon>50 kb inversion clade</taxon>
        <taxon>dalbergioids sensu lato</taxon>
        <taxon>Dalbergieae</taxon>
        <taxon>Pterocarpus clade</taxon>
        <taxon>Stylosanthes</taxon>
    </lineage>
</organism>
<gene>
    <name evidence="1" type="ORF">PIB30_068545</name>
</gene>
<evidence type="ECO:0000313" key="2">
    <source>
        <dbReference type="Proteomes" id="UP001341840"/>
    </source>
</evidence>
<protein>
    <submittedName>
        <fullName evidence="1">Uncharacterized protein</fullName>
    </submittedName>
</protein>